<dbReference type="Proteomes" id="UP001597061">
    <property type="component" value="Unassembled WGS sequence"/>
</dbReference>
<gene>
    <name evidence="1" type="ORF">ACFQ1R_15385</name>
</gene>
<name>A0ABW3JN06_9FLAO</name>
<evidence type="ECO:0000313" key="1">
    <source>
        <dbReference type="EMBL" id="MFD0991481.1"/>
    </source>
</evidence>
<protein>
    <submittedName>
        <fullName evidence="1">Uncharacterized protein</fullName>
    </submittedName>
</protein>
<dbReference type="RefSeq" id="WP_379927158.1">
    <property type="nucleotide sequence ID" value="NZ_JBHTJI010000042.1"/>
</dbReference>
<reference evidence="2" key="1">
    <citation type="journal article" date="2019" name="Int. J. Syst. Evol. Microbiol.">
        <title>The Global Catalogue of Microorganisms (GCM) 10K type strain sequencing project: providing services to taxonomists for standard genome sequencing and annotation.</title>
        <authorList>
            <consortium name="The Broad Institute Genomics Platform"/>
            <consortium name="The Broad Institute Genome Sequencing Center for Infectious Disease"/>
            <person name="Wu L."/>
            <person name="Ma J."/>
        </authorList>
    </citation>
    <scope>NUCLEOTIDE SEQUENCE [LARGE SCALE GENOMIC DNA]</scope>
    <source>
        <strain evidence="2">CCUG 62414</strain>
    </source>
</reference>
<dbReference type="EMBL" id="JBHTJI010000042">
    <property type="protein sequence ID" value="MFD0991481.1"/>
    <property type="molecule type" value="Genomic_DNA"/>
</dbReference>
<organism evidence="1 2">
    <name type="scientific">Mariniflexile jejuense</name>
    <dbReference type="NCBI Taxonomy" id="1173582"/>
    <lineage>
        <taxon>Bacteria</taxon>
        <taxon>Pseudomonadati</taxon>
        <taxon>Bacteroidota</taxon>
        <taxon>Flavobacteriia</taxon>
        <taxon>Flavobacteriales</taxon>
        <taxon>Flavobacteriaceae</taxon>
        <taxon>Mariniflexile</taxon>
    </lineage>
</organism>
<keyword evidence="2" id="KW-1185">Reference proteome</keyword>
<proteinExistence type="predicted"/>
<evidence type="ECO:0000313" key="2">
    <source>
        <dbReference type="Proteomes" id="UP001597061"/>
    </source>
</evidence>
<sequence>MKRQITFIILLLSFNSFSQKTLVLEDLQLNEKTRLIGMYPHYDEKRTYENYNFLIEDSNIIDSISKIIVKGKEIMNQSTRQEFTIWLCDGDKRLKYWSFDPKYNFIRIEGKSYEFDANQILKIAEKYGFSYVLNKKYYQTQEQFDKDYANIKTNSNLLFFNEPIFKFEGSFEISYPKTNKFKHPKAISQYLAKKISEFRTEDEYRVYYVANDYNIKNRNQFTMTIESDFRLYELFSDKNCKKGDWKTKEYSAYIFLKN</sequence>
<comment type="caution">
    <text evidence="1">The sequence shown here is derived from an EMBL/GenBank/DDBJ whole genome shotgun (WGS) entry which is preliminary data.</text>
</comment>
<accession>A0ABW3JN06</accession>